<dbReference type="Gene3D" id="1.20.1720.10">
    <property type="entry name" value="Multidrug resistance protein D"/>
    <property type="match status" value="1"/>
</dbReference>
<evidence type="ECO:0000256" key="1">
    <source>
        <dbReference type="ARBA" id="ARBA00004651"/>
    </source>
</evidence>
<dbReference type="PANTHER" id="PTHR42718">
    <property type="entry name" value="MAJOR FACILITATOR SUPERFAMILY MULTIDRUG TRANSPORTER MFSC"/>
    <property type="match status" value="1"/>
</dbReference>
<feature type="transmembrane region" description="Helical" evidence="7">
    <location>
        <begin position="331"/>
        <end position="351"/>
    </location>
</feature>
<dbReference type="GO" id="GO:0022857">
    <property type="term" value="F:transmembrane transporter activity"/>
    <property type="evidence" value="ECO:0007669"/>
    <property type="project" value="InterPro"/>
</dbReference>
<evidence type="ECO:0000313" key="9">
    <source>
        <dbReference type="EMBL" id="NYE10652.1"/>
    </source>
</evidence>
<dbReference type="InterPro" id="IPR036259">
    <property type="entry name" value="MFS_trans_sf"/>
</dbReference>
<feature type="transmembrane region" description="Helical" evidence="7">
    <location>
        <begin position="357"/>
        <end position="379"/>
    </location>
</feature>
<feature type="transmembrane region" description="Helical" evidence="7">
    <location>
        <begin position="228"/>
        <end position="245"/>
    </location>
</feature>
<dbReference type="GO" id="GO:0005886">
    <property type="term" value="C:plasma membrane"/>
    <property type="evidence" value="ECO:0007669"/>
    <property type="project" value="UniProtKB-SubCell"/>
</dbReference>
<feature type="transmembrane region" description="Helical" evidence="7">
    <location>
        <begin position="303"/>
        <end position="324"/>
    </location>
</feature>
<organism evidence="9 10">
    <name type="scientific">Actinomadura citrea</name>
    <dbReference type="NCBI Taxonomy" id="46158"/>
    <lineage>
        <taxon>Bacteria</taxon>
        <taxon>Bacillati</taxon>
        <taxon>Actinomycetota</taxon>
        <taxon>Actinomycetes</taxon>
        <taxon>Streptosporangiales</taxon>
        <taxon>Thermomonosporaceae</taxon>
        <taxon>Actinomadura</taxon>
    </lineage>
</organism>
<dbReference type="EMBL" id="JACCBT010000001">
    <property type="protein sequence ID" value="NYE10652.1"/>
    <property type="molecule type" value="Genomic_DNA"/>
</dbReference>
<feature type="transmembrane region" description="Helical" evidence="7">
    <location>
        <begin position="104"/>
        <end position="125"/>
    </location>
</feature>
<keyword evidence="5 7" id="KW-1133">Transmembrane helix</keyword>
<feature type="transmembrane region" description="Helical" evidence="7">
    <location>
        <begin position="55"/>
        <end position="72"/>
    </location>
</feature>
<proteinExistence type="predicted"/>
<feature type="transmembrane region" description="Helical" evidence="7">
    <location>
        <begin position="452"/>
        <end position="471"/>
    </location>
</feature>
<dbReference type="Pfam" id="PF07690">
    <property type="entry name" value="MFS_1"/>
    <property type="match status" value="1"/>
</dbReference>
<dbReference type="PROSITE" id="PS50850">
    <property type="entry name" value="MFS"/>
    <property type="match status" value="1"/>
</dbReference>
<evidence type="ECO:0000256" key="3">
    <source>
        <dbReference type="ARBA" id="ARBA00022475"/>
    </source>
</evidence>
<dbReference type="Gene3D" id="1.20.1250.20">
    <property type="entry name" value="MFS general substrate transporter like domains"/>
    <property type="match status" value="1"/>
</dbReference>
<keyword evidence="2" id="KW-0813">Transport</keyword>
<gene>
    <name evidence="9" type="ORF">BJ999_000948</name>
</gene>
<keyword evidence="6 7" id="KW-0472">Membrane</keyword>
<dbReference type="AlphaFoldDB" id="A0A7Y9G690"/>
<reference evidence="9 10" key="1">
    <citation type="submission" date="2020-07" db="EMBL/GenBank/DDBJ databases">
        <title>Sequencing the genomes of 1000 actinobacteria strains.</title>
        <authorList>
            <person name="Klenk H.-P."/>
        </authorList>
    </citation>
    <scope>NUCLEOTIDE SEQUENCE [LARGE SCALE GENOMIC DNA]</scope>
    <source>
        <strain evidence="9 10">DSM 43461</strain>
    </source>
</reference>
<evidence type="ECO:0000256" key="5">
    <source>
        <dbReference type="ARBA" id="ARBA00022989"/>
    </source>
</evidence>
<evidence type="ECO:0000256" key="2">
    <source>
        <dbReference type="ARBA" id="ARBA00022448"/>
    </source>
</evidence>
<dbReference type="InterPro" id="IPR020846">
    <property type="entry name" value="MFS_dom"/>
</dbReference>
<sequence>MTPPRAGRREWIALAVLALPALLVSVDMFVMIMALPELSIALGASGTEQLWIMDVYGFMVAGFLVTMGALGDRIGRRRLLLAGAAAFGIASCLAASAASPAALIAARAVLGVAGAALTPCTLGMITTMFADPRQRASAIGVWAGCFTLGAIVGPLAGGLLLDHFWWGSVLLLGVPAMVPLLLAGPFLLPEHRDLSGGRLDAASVLLSLATILPVVYGLKELAAHGPHPLPAAALPAGVAAGVLFVRRQRRLPDPLLDVSLFGGRVFAVVMAALTVFPLVSGGAMTFIAQHFQLVDGLSPLETGAVMLPGMLAAMASFQAAPLLGRRVRPGLLLPGGMAVTVAGFLAVATAADATALAAGFAVTCLGSGPLISVGTTIVLGSLPPERAGSAAGLSQTGSELGSALGVALLGSVGTIVYRAAPGLPSAARDGLAHAVAHGSGVAEARAAFTTELHVIALVCAVLLAAVAVLVARTLRHLPVPGPAEVPAQAPVLEGAAS</sequence>
<keyword evidence="4 7" id="KW-0812">Transmembrane</keyword>
<accession>A0A7Y9G690</accession>
<feature type="transmembrane region" description="Helical" evidence="7">
    <location>
        <begin position="265"/>
        <end position="291"/>
    </location>
</feature>
<keyword evidence="10" id="KW-1185">Reference proteome</keyword>
<dbReference type="InterPro" id="IPR011701">
    <property type="entry name" value="MFS"/>
</dbReference>
<feature type="transmembrane region" description="Helical" evidence="7">
    <location>
        <begin position="12"/>
        <end position="35"/>
    </location>
</feature>
<protein>
    <submittedName>
        <fullName evidence="9">DHA2 family multidrug resistance protein-like MFS transporter</fullName>
    </submittedName>
</protein>
<feature type="transmembrane region" description="Helical" evidence="7">
    <location>
        <begin position="163"/>
        <end position="187"/>
    </location>
</feature>
<keyword evidence="3" id="KW-1003">Cell membrane</keyword>
<evidence type="ECO:0000256" key="4">
    <source>
        <dbReference type="ARBA" id="ARBA00022692"/>
    </source>
</evidence>
<feature type="transmembrane region" description="Helical" evidence="7">
    <location>
        <begin position="199"/>
        <end position="216"/>
    </location>
</feature>
<name>A0A7Y9G690_9ACTN</name>
<dbReference type="Proteomes" id="UP000591272">
    <property type="component" value="Unassembled WGS sequence"/>
</dbReference>
<feature type="domain" description="Major facilitator superfamily (MFS) profile" evidence="8">
    <location>
        <begin position="13"/>
        <end position="474"/>
    </location>
</feature>
<dbReference type="CDD" id="cd17321">
    <property type="entry name" value="MFS_MMR_MDR_like"/>
    <property type="match status" value="1"/>
</dbReference>
<feature type="transmembrane region" description="Helical" evidence="7">
    <location>
        <begin position="137"/>
        <end position="157"/>
    </location>
</feature>
<feature type="transmembrane region" description="Helical" evidence="7">
    <location>
        <begin position="79"/>
        <end position="98"/>
    </location>
</feature>
<evidence type="ECO:0000259" key="8">
    <source>
        <dbReference type="PROSITE" id="PS50850"/>
    </source>
</evidence>
<comment type="caution">
    <text evidence="9">The sequence shown here is derived from an EMBL/GenBank/DDBJ whole genome shotgun (WGS) entry which is preliminary data.</text>
</comment>
<dbReference type="SUPFAM" id="SSF103473">
    <property type="entry name" value="MFS general substrate transporter"/>
    <property type="match status" value="1"/>
</dbReference>
<comment type="subcellular location">
    <subcellularLocation>
        <location evidence="1">Cell membrane</location>
        <topology evidence="1">Multi-pass membrane protein</topology>
    </subcellularLocation>
</comment>
<evidence type="ECO:0000256" key="7">
    <source>
        <dbReference type="SAM" id="Phobius"/>
    </source>
</evidence>
<evidence type="ECO:0000313" key="10">
    <source>
        <dbReference type="Proteomes" id="UP000591272"/>
    </source>
</evidence>
<dbReference type="RefSeq" id="WP_179832149.1">
    <property type="nucleotide sequence ID" value="NZ_BMRD01000006.1"/>
</dbReference>
<dbReference type="PANTHER" id="PTHR42718:SF47">
    <property type="entry name" value="METHYL VIOLOGEN RESISTANCE PROTEIN SMVA"/>
    <property type="match status" value="1"/>
</dbReference>
<evidence type="ECO:0000256" key="6">
    <source>
        <dbReference type="ARBA" id="ARBA00023136"/>
    </source>
</evidence>